<dbReference type="SUPFAM" id="SSF53448">
    <property type="entry name" value="Nucleotide-diphospho-sugar transferases"/>
    <property type="match status" value="1"/>
</dbReference>
<organism evidence="4 5">
    <name type="scientific">Arsenicitalea aurantiaca</name>
    <dbReference type="NCBI Taxonomy" id="1783274"/>
    <lineage>
        <taxon>Bacteria</taxon>
        <taxon>Pseudomonadati</taxon>
        <taxon>Pseudomonadota</taxon>
        <taxon>Alphaproteobacteria</taxon>
        <taxon>Hyphomicrobiales</taxon>
        <taxon>Devosiaceae</taxon>
        <taxon>Arsenicitalea</taxon>
    </lineage>
</organism>
<protein>
    <submittedName>
        <fullName evidence="4">Glycosyltransferase family 8 protein</fullName>
    </submittedName>
</protein>
<dbReference type="EMBL" id="RZNJ01000004">
    <property type="protein sequence ID" value="RUT30362.1"/>
    <property type="molecule type" value="Genomic_DNA"/>
</dbReference>
<dbReference type="AlphaFoldDB" id="A0A433X8H9"/>
<evidence type="ECO:0000313" key="5">
    <source>
        <dbReference type="Proteomes" id="UP000281547"/>
    </source>
</evidence>
<accession>A0A433X8H9</accession>
<dbReference type="Gene3D" id="3.90.550.10">
    <property type="entry name" value="Spore Coat Polysaccharide Biosynthesis Protein SpsA, Chain A"/>
    <property type="match status" value="1"/>
</dbReference>
<evidence type="ECO:0000256" key="1">
    <source>
        <dbReference type="ARBA" id="ARBA00022676"/>
    </source>
</evidence>
<evidence type="ECO:0000256" key="3">
    <source>
        <dbReference type="ARBA" id="ARBA00022723"/>
    </source>
</evidence>
<dbReference type="PANTHER" id="PTHR13778">
    <property type="entry name" value="GLYCOSYLTRANSFERASE 8 DOMAIN-CONTAINING PROTEIN"/>
    <property type="match status" value="1"/>
</dbReference>
<dbReference type="InterPro" id="IPR029044">
    <property type="entry name" value="Nucleotide-diphossugar_trans"/>
</dbReference>
<gene>
    <name evidence="4" type="ORF">EMQ25_13725</name>
</gene>
<dbReference type="GO" id="GO:0016757">
    <property type="term" value="F:glycosyltransferase activity"/>
    <property type="evidence" value="ECO:0007669"/>
    <property type="project" value="UniProtKB-KW"/>
</dbReference>
<keyword evidence="5" id="KW-1185">Reference proteome</keyword>
<sequence length="297" mass="35032">MTPMPETPRPIHIALTFDDNFWAPAFAVMRSVCITSREPKSLVFHLCHDRLSVEHRRDLDAIATEFGAQLEHYPLESHGQFNALCRGLPVHPRLHTVMYARLLLDHIVPAEVQRIVYLDCDTMVLEPIEDLFDTELHGMPVAAVPDPMRLLHMLGRDMRDKAGIFASTDRYFNSGVMLIDRAGLARADVPARLSEFRARGIIEKLYYDQDMLNLIFRERWHALDWRYNVMDPRHAHQTMGVKILHFTGHNRPWNLFSTAAFARLYRHVMTNELYYRYMRHRWKRFWLKQARRLTGRK</sequence>
<dbReference type="InterPro" id="IPR050748">
    <property type="entry name" value="Glycosyltrans_8_dom-fam"/>
</dbReference>
<dbReference type="Pfam" id="PF01501">
    <property type="entry name" value="Glyco_transf_8"/>
    <property type="match status" value="1"/>
</dbReference>
<dbReference type="PANTHER" id="PTHR13778:SF47">
    <property type="entry name" value="LIPOPOLYSACCHARIDE 1,3-GALACTOSYLTRANSFERASE"/>
    <property type="match status" value="1"/>
</dbReference>
<proteinExistence type="predicted"/>
<reference evidence="4 5" key="1">
    <citation type="journal article" date="2016" name="Int. J. Syst. Evol. Microbiol.">
        <title>Arsenicitalea aurantiaca gen. nov., sp. nov., a new member of the family Hyphomicrobiaceae, isolated from high-arsenic sediment.</title>
        <authorList>
            <person name="Mu Y."/>
            <person name="Zhou L."/>
            <person name="Zeng X.C."/>
            <person name="Liu L."/>
            <person name="Pan Y."/>
            <person name="Chen X."/>
            <person name="Wang J."/>
            <person name="Li S."/>
            <person name="Li W.J."/>
            <person name="Wang Y."/>
        </authorList>
    </citation>
    <scope>NUCLEOTIDE SEQUENCE [LARGE SCALE GENOMIC DNA]</scope>
    <source>
        <strain evidence="4 5">42-50</strain>
    </source>
</reference>
<name>A0A433X8H9_9HYPH</name>
<evidence type="ECO:0000313" key="4">
    <source>
        <dbReference type="EMBL" id="RUT30362.1"/>
    </source>
</evidence>
<comment type="caution">
    <text evidence="4">The sequence shown here is derived from an EMBL/GenBank/DDBJ whole genome shotgun (WGS) entry which is preliminary data.</text>
</comment>
<dbReference type="CDD" id="cd04194">
    <property type="entry name" value="GT8_A4GalT_like"/>
    <property type="match status" value="1"/>
</dbReference>
<dbReference type="GO" id="GO:0046872">
    <property type="term" value="F:metal ion binding"/>
    <property type="evidence" value="ECO:0007669"/>
    <property type="project" value="UniProtKB-KW"/>
</dbReference>
<keyword evidence="2 4" id="KW-0808">Transferase</keyword>
<evidence type="ECO:0000256" key="2">
    <source>
        <dbReference type="ARBA" id="ARBA00022679"/>
    </source>
</evidence>
<dbReference type="Proteomes" id="UP000281547">
    <property type="component" value="Unassembled WGS sequence"/>
</dbReference>
<keyword evidence="1" id="KW-0328">Glycosyltransferase</keyword>
<dbReference type="InterPro" id="IPR002495">
    <property type="entry name" value="Glyco_trans_8"/>
</dbReference>
<keyword evidence="3" id="KW-0479">Metal-binding</keyword>